<protein>
    <submittedName>
        <fullName evidence="1">Uncharacterized protein</fullName>
    </submittedName>
</protein>
<keyword evidence="2" id="KW-1185">Reference proteome</keyword>
<reference evidence="1" key="1">
    <citation type="submission" date="2022-10" db="EMBL/GenBank/DDBJ databases">
        <title>Culturing micro-colonial fungi from biological soil crusts in the Mojave desert and describing Neophaeococcomyces mojavensis, and introducing the new genera and species Taxawa tesnikishii.</title>
        <authorList>
            <person name="Kurbessoian T."/>
            <person name="Stajich J.E."/>
        </authorList>
    </citation>
    <scope>NUCLEOTIDE SEQUENCE</scope>
    <source>
        <strain evidence="1">JES_115</strain>
    </source>
</reference>
<evidence type="ECO:0000313" key="1">
    <source>
        <dbReference type="EMBL" id="KAJ9647897.1"/>
    </source>
</evidence>
<dbReference type="Proteomes" id="UP001172680">
    <property type="component" value="Unassembled WGS sequence"/>
</dbReference>
<organism evidence="1 2">
    <name type="scientific">Coniosporium tulheliwenetii</name>
    <dbReference type="NCBI Taxonomy" id="3383036"/>
    <lineage>
        <taxon>Eukaryota</taxon>
        <taxon>Fungi</taxon>
        <taxon>Dikarya</taxon>
        <taxon>Ascomycota</taxon>
        <taxon>Pezizomycotina</taxon>
        <taxon>Dothideomycetes</taxon>
        <taxon>Dothideomycetes incertae sedis</taxon>
        <taxon>Coniosporium</taxon>
    </lineage>
</organism>
<proteinExistence type="predicted"/>
<evidence type="ECO:0000313" key="2">
    <source>
        <dbReference type="Proteomes" id="UP001172680"/>
    </source>
</evidence>
<accession>A0ACC2ZK17</accession>
<sequence>MPDTPEVDQYEPDTLRRIQDGVVGSTMGPFEILASSLHSLTFSRLQELKDRLQDDIKDQLRRRLEERSEHANNEYTDGRVAEFVELTNCGRRGIFDA</sequence>
<dbReference type="EMBL" id="JAPDRP010000004">
    <property type="protein sequence ID" value="KAJ9647897.1"/>
    <property type="molecule type" value="Genomic_DNA"/>
</dbReference>
<gene>
    <name evidence="1" type="ORF">H2199_001673</name>
</gene>
<comment type="caution">
    <text evidence="1">The sequence shown here is derived from an EMBL/GenBank/DDBJ whole genome shotgun (WGS) entry which is preliminary data.</text>
</comment>
<name>A0ACC2ZK17_9PEZI</name>